<protein>
    <recommendedName>
        <fullName evidence="4">Bromo domain-containing protein</fullName>
    </recommendedName>
</protein>
<gene>
    <name evidence="5" type="ORF">M0R45_017927</name>
</gene>
<feature type="region of interest" description="Disordered" evidence="3">
    <location>
        <begin position="405"/>
        <end position="431"/>
    </location>
</feature>
<feature type="compositionally biased region" description="Basic and acidic residues" evidence="3">
    <location>
        <begin position="89"/>
        <end position="101"/>
    </location>
</feature>
<feature type="domain" description="Bromo" evidence="4">
    <location>
        <begin position="293"/>
        <end position="364"/>
    </location>
</feature>
<feature type="compositionally biased region" description="Basic and acidic residues" evidence="3">
    <location>
        <begin position="156"/>
        <end position="196"/>
    </location>
</feature>
<evidence type="ECO:0000256" key="1">
    <source>
        <dbReference type="ARBA" id="ARBA00023117"/>
    </source>
</evidence>
<dbReference type="EMBL" id="JBEDUW010000003">
    <property type="protein sequence ID" value="KAK9941321.1"/>
    <property type="molecule type" value="Genomic_DNA"/>
</dbReference>
<feature type="region of interest" description="Disordered" evidence="3">
    <location>
        <begin position="26"/>
        <end position="254"/>
    </location>
</feature>
<feature type="compositionally biased region" description="Basic and acidic residues" evidence="3">
    <location>
        <begin position="475"/>
        <end position="507"/>
    </location>
</feature>
<dbReference type="AlphaFoldDB" id="A0AAW1XYI0"/>
<evidence type="ECO:0000313" key="6">
    <source>
        <dbReference type="Proteomes" id="UP001457282"/>
    </source>
</evidence>
<keyword evidence="6" id="KW-1185">Reference proteome</keyword>
<organism evidence="5 6">
    <name type="scientific">Rubus argutus</name>
    <name type="common">Southern blackberry</name>
    <dbReference type="NCBI Taxonomy" id="59490"/>
    <lineage>
        <taxon>Eukaryota</taxon>
        <taxon>Viridiplantae</taxon>
        <taxon>Streptophyta</taxon>
        <taxon>Embryophyta</taxon>
        <taxon>Tracheophyta</taxon>
        <taxon>Spermatophyta</taxon>
        <taxon>Magnoliopsida</taxon>
        <taxon>eudicotyledons</taxon>
        <taxon>Gunneridae</taxon>
        <taxon>Pentapetalae</taxon>
        <taxon>rosids</taxon>
        <taxon>fabids</taxon>
        <taxon>Rosales</taxon>
        <taxon>Rosaceae</taxon>
        <taxon>Rosoideae</taxon>
        <taxon>Rosoideae incertae sedis</taxon>
        <taxon>Rubus</taxon>
    </lineage>
</organism>
<feature type="compositionally biased region" description="Low complexity" evidence="3">
    <location>
        <begin position="43"/>
        <end position="57"/>
    </location>
</feature>
<dbReference type="InterPro" id="IPR001487">
    <property type="entry name" value="Bromodomain"/>
</dbReference>
<dbReference type="PROSITE" id="PS50014">
    <property type="entry name" value="BROMODOMAIN_2"/>
    <property type="match status" value="1"/>
</dbReference>
<dbReference type="SMART" id="SM00297">
    <property type="entry name" value="BROMO"/>
    <property type="match status" value="1"/>
</dbReference>
<evidence type="ECO:0000256" key="3">
    <source>
        <dbReference type="SAM" id="MobiDB-lite"/>
    </source>
</evidence>
<dbReference type="PANTHER" id="PTHR37888">
    <property type="entry name" value="DNA-BINDING BROMODOMAIN-CONTAINING PROTEIN"/>
    <property type="match status" value="1"/>
</dbReference>
<proteinExistence type="predicted"/>
<evidence type="ECO:0000256" key="2">
    <source>
        <dbReference type="PROSITE-ProRule" id="PRU00035"/>
    </source>
</evidence>
<name>A0AAW1XYI0_RUBAR</name>
<feature type="compositionally biased region" description="Basic and acidic residues" evidence="3">
    <location>
        <begin position="417"/>
        <end position="431"/>
    </location>
</feature>
<dbReference type="CDD" id="cd04369">
    <property type="entry name" value="Bromodomain"/>
    <property type="match status" value="1"/>
</dbReference>
<dbReference type="SUPFAM" id="SSF47370">
    <property type="entry name" value="Bromodomain"/>
    <property type="match status" value="1"/>
</dbReference>
<keyword evidence="1 2" id="KW-0103">Bromodomain</keyword>
<comment type="caution">
    <text evidence="5">The sequence shown here is derived from an EMBL/GenBank/DDBJ whole genome shotgun (WGS) entry which is preliminary data.</text>
</comment>
<evidence type="ECO:0000313" key="5">
    <source>
        <dbReference type="EMBL" id="KAK9941321.1"/>
    </source>
</evidence>
<dbReference type="PANTHER" id="PTHR37888:SF8">
    <property type="entry name" value="HISTONE-LYSINE N-METHYLTRANSFERASE, H3 LYSINE-79 SPECIFIC-LIKE"/>
    <property type="match status" value="1"/>
</dbReference>
<feature type="compositionally biased region" description="Basic residues" evidence="3">
    <location>
        <begin position="451"/>
        <end position="466"/>
    </location>
</feature>
<dbReference type="Gene3D" id="1.20.920.10">
    <property type="entry name" value="Bromodomain-like"/>
    <property type="match status" value="1"/>
</dbReference>
<dbReference type="Pfam" id="PF00439">
    <property type="entry name" value="Bromodomain"/>
    <property type="match status" value="1"/>
</dbReference>
<feature type="compositionally biased region" description="Polar residues" evidence="3">
    <location>
        <begin position="230"/>
        <end position="240"/>
    </location>
</feature>
<reference evidence="5 6" key="1">
    <citation type="journal article" date="2023" name="G3 (Bethesda)">
        <title>A chromosome-length genome assembly and annotation of blackberry (Rubus argutus, cv. 'Hillquist').</title>
        <authorList>
            <person name="Bruna T."/>
            <person name="Aryal R."/>
            <person name="Dudchenko O."/>
            <person name="Sargent D.J."/>
            <person name="Mead D."/>
            <person name="Buti M."/>
            <person name="Cavallini A."/>
            <person name="Hytonen T."/>
            <person name="Andres J."/>
            <person name="Pham M."/>
            <person name="Weisz D."/>
            <person name="Mascagni F."/>
            <person name="Usai G."/>
            <person name="Natali L."/>
            <person name="Bassil N."/>
            <person name="Fernandez G.E."/>
            <person name="Lomsadze A."/>
            <person name="Armour M."/>
            <person name="Olukolu B."/>
            <person name="Poorten T."/>
            <person name="Britton C."/>
            <person name="Davik J."/>
            <person name="Ashrafi H."/>
            <person name="Aiden E.L."/>
            <person name="Borodovsky M."/>
            <person name="Worthington M."/>
        </authorList>
    </citation>
    <scope>NUCLEOTIDE SEQUENCE [LARGE SCALE GENOMIC DNA]</scope>
    <source>
        <strain evidence="5">PI 553951</strain>
    </source>
</reference>
<dbReference type="Proteomes" id="UP001457282">
    <property type="component" value="Unassembled WGS sequence"/>
</dbReference>
<feature type="compositionally biased region" description="Basic and acidic residues" evidence="3">
    <location>
        <begin position="212"/>
        <end position="225"/>
    </location>
</feature>
<feature type="region of interest" description="Disordered" evidence="3">
    <location>
        <begin position="444"/>
        <end position="595"/>
    </location>
</feature>
<feature type="compositionally biased region" description="Basic residues" evidence="3">
    <location>
        <begin position="551"/>
        <end position="560"/>
    </location>
</feature>
<evidence type="ECO:0000259" key="4">
    <source>
        <dbReference type="PROSITE" id="PS50014"/>
    </source>
</evidence>
<dbReference type="InterPro" id="IPR036427">
    <property type="entry name" value="Bromodomain-like_sf"/>
</dbReference>
<accession>A0AAW1XYI0</accession>
<sequence>MAREHETSAQPWGTLEELLLVSAVNRHGPRAGTPSRWRSSPGALRRSSLLRTARTSSMTSNGGFESRSSERGQPSRRFDRVVGAEGEEVGGRQRPELEGGTRRRARPRISNVGEESNRFCRRKLAGKSNSGEDFVSDSSERENRSFNESNSTSQRSEVKANGVEEKKALEEQGPDPKRNESDPVRTEIRSELERDCSANGKVIDDDNEDNENNNKKKAGVEEAGRPGESNELSGSNSDVQSSASLSKKRKRRRKVAIVAAAKSPRVRKTLPPPRSGVKLVKLEPLVKVLTIIRAHRLGSVFERRLRSQESQRYKNLIRQHVDLHVVQSKLDKGVYKNCTHNFFRDLLLLFNNAVVFFRKTTPEHVAALELRSLVLKELNERLPKPQPVQVSSSLCAVNVGSINALSEGGNNNKKGGVRKERVEVEEKEAKVKVNEKKVDDIPLVKTEDKGVRKRRTRERRGGRRSRTTTSNSKNVESKTKIEHGGNELSSHDGLEVVKMEKKEEVKKRQGAASFLRRMKQNGRGGVGRANNSSDVFGGRDEGEEGQESGGRAKRGVGRPPKRLETVAAGSGKRGKDNGEADQVGSAGRPRKRTRR</sequence>